<dbReference type="InterPro" id="IPR019430">
    <property type="entry name" value="7TM_GPCR_serpentine_rcpt_Srx"/>
</dbReference>
<keyword evidence="2 5" id="KW-0812">Transmembrane</keyword>
<feature type="transmembrane region" description="Helical" evidence="5">
    <location>
        <begin position="91"/>
        <end position="111"/>
    </location>
</feature>
<evidence type="ECO:0000256" key="5">
    <source>
        <dbReference type="SAM" id="Phobius"/>
    </source>
</evidence>
<comment type="caution">
    <text evidence="7">The sequence shown here is derived from an EMBL/GenBank/DDBJ whole genome shotgun (WGS) entry which is preliminary data.</text>
</comment>
<feature type="transmembrane region" description="Helical" evidence="5">
    <location>
        <begin position="59"/>
        <end position="79"/>
    </location>
</feature>
<accession>A0A016SZK6</accession>
<evidence type="ECO:0000256" key="2">
    <source>
        <dbReference type="ARBA" id="ARBA00022692"/>
    </source>
</evidence>
<dbReference type="GO" id="GO:0016020">
    <property type="term" value="C:membrane"/>
    <property type="evidence" value="ECO:0007669"/>
    <property type="project" value="UniProtKB-SubCell"/>
</dbReference>
<dbReference type="PANTHER" id="PTHR23017">
    <property type="entry name" value="SERPENTINE RECEPTOR, CLASS X"/>
    <property type="match status" value="1"/>
</dbReference>
<evidence type="ECO:0000256" key="4">
    <source>
        <dbReference type="ARBA" id="ARBA00023136"/>
    </source>
</evidence>
<evidence type="ECO:0000256" key="3">
    <source>
        <dbReference type="ARBA" id="ARBA00022989"/>
    </source>
</evidence>
<feature type="transmembrane region" description="Helical" evidence="5">
    <location>
        <begin position="18"/>
        <end position="38"/>
    </location>
</feature>
<keyword evidence="4 5" id="KW-0472">Membrane</keyword>
<dbReference type="PROSITE" id="PS50262">
    <property type="entry name" value="G_PROTEIN_RECEP_F1_2"/>
    <property type="match status" value="1"/>
</dbReference>
<comment type="subcellular location">
    <subcellularLocation>
        <location evidence="1">Membrane</location>
    </subcellularLocation>
</comment>
<protein>
    <recommendedName>
        <fullName evidence="6">G-protein coupled receptors family 1 profile domain-containing protein</fullName>
    </recommendedName>
</protein>
<feature type="transmembrane region" description="Helical" evidence="5">
    <location>
        <begin position="132"/>
        <end position="154"/>
    </location>
</feature>
<evidence type="ECO:0000256" key="1">
    <source>
        <dbReference type="ARBA" id="ARBA00004370"/>
    </source>
</evidence>
<dbReference type="PANTHER" id="PTHR23017:SF19">
    <property type="entry name" value="7TM GPCR SERPENTINE RECEPTOR CLASS X (SRX) DOMAIN-CONTAINING PROTEIN"/>
    <property type="match status" value="1"/>
</dbReference>
<feature type="domain" description="G-protein coupled receptors family 1 profile" evidence="6">
    <location>
        <begin position="33"/>
        <end position="244"/>
    </location>
</feature>
<keyword evidence="8" id="KW-1185">Reference proteome</keyword>
<name>A0A016SZK6_9BILA</name>
<reference evidence="8" key="1">
    <citation type="journal article" date="2015" name="Nat. Genet.">
        <title>The genome and transcriptome of the zoonotic hookworm Ancylostoma ceylanicum identify infection-specific gene families.</title>
        <authorList>
            <person name="Schwarz E.M."/>
            <person name="Hu Y."/>
            <person name="Antoshechkin I."/>
            <person name="Miller M.M."/>
            <person name="Sternberg P.W."/>
            <person name="Aroian R.V."/>
        </authorList>
    </citation>
    <scope>NUCLEOTIDE SEQUENCE</scope>
    <source>
        <strain evidence="8">HY135</strain>
    </source>
</reference>
<dbReference type="AlphaFoldDB" id="A0A016SZK6"/>
<sequence>MIADDMGGVSNFLEDHQIAALVICLISFIGSMGNWLVATSSQRLPSMRNSFGRLLASQSTAEAVLCSIFAFFYSPMVFFNINGMKIISKRFGMVLLMCYDICIFSHLFIALNRMCAICLPLSYEKYFSESNTKVLIVFSWVMAIIPALVMYGYYDCDFVFEDSIWAFVFTQTKVCKFISWNIDFYKDLSIVIIIGAVDLVTVIKVHITNMKMRRSGQRDRDRRRNKEINFLKQAGSTGSPTKCT</sequence>
<dbReference type="SUPFAM" id="SSF81321">
    <property type="entry name" value="Family A G protein-coupled receptor-like"/>
    <property type="match status" value="1"/>
</dbReference>
<feature type="transmembrane region" description="Helical" evidence="5">
    <location>
        <begin position="188"/>
        <end position="207"/>
    </location>
</feature>
<evidence type="ECO:0000313" key="7">
    <source>
        <dbReference type="EMBL" id="EYB95895.1"/>
    </source>
</evidence>
<evidence type="ECO:0000259" key="6">
    <source>
        <dbReference type="PROSITE" id="PS50262"/>
    </source>
</evidence>
<keyword evidence="3 5" id="KW-1133">Transmembrane helix</keyword>
<dbReference type="CDD" id="cd00637">
    <property type="entry name" value="7tm_classA_rhodopsin-like"/>
    <property type="match status" value="1"/>
</dbReference>
<evidence type="ECO:0000313" key="8">
    <source>
        <dbReference type="Proteomes" id="UP000024635"/>
    </source>
</evidence>
<proteinExistence type="predicted"/>
<dbReference type="Gene3D" id="1.20.1070.10">
    <property type="entry name" value="Rhodopsin 7-helix transmembrane proteins"/>
    <property type="match status" value="1"/>
</dbReference>
<gene>
    <name evidence="7" type="primary">Acey_s0155.g3077</name>
    <name evidence="7" type="ORF">Y032_0155g3077</name>
</gene>
<dbReference type="InterPro" id="IPR017452">
    <property type="entry name" value="GPCR_Rhodpsn_7TM"/>
</dbReference>
<dbReference type="Pfam" id="PF10328">
    <property type="entry name" value="7TM_GPCR_Srx"/>
    <property type="match status" value="1"/>
</dbReference>
<organism evidence="7 8">
    <name type="scientific">Ancylostoma ceylanicum</name>
    <dbReference type="NCBI Taxonomy" id="53326"/>
    <lineage>
        <taxon>Eukaryota</taxon>
        <taxon>Metazoa</taxon>
        <taxon>Ecdysozoa</taxon>
        <taxon>Nematoda</taxon>
        <taxon>Chromadorea</taxon>
        <taxon>Rhabditida</taxon>
        <taxon>Rhabditina</taxon>
        <taxon>Rhabditomorpha</taxon>
        <taxon>Strongyloidea</taxon>
        <taxon>Ancylostomatidae</taxon>
        <taxon>Ancylostomatinae</taxon>
        <taxon>Ancylostoma</taxon>
    </lineage>
</organism>
<dbReference type="Proteomes" id="UP000024635">
    <property type="component" value="Unassembled WGS sequence"/>
</dbReference>
<dbReference type="OrthoDB" id="5825164at2759"/>
<dbReference type="EMBL" id="JARK01001491">
    <property type="protein sequence ID" value="EYB95895.1"/>
    <property type="molecule type" value="Genomic_DNA"/>
</dbReference>